<keyword evidence="1" id="KW-0732">Signal</keyword>
<evidence type="ECO:0000256" key="1">
    <source>
        <dbReference type="SAM" id="SignalP"/>
    </source>
</evidence>
<dbReference type="SUPFAM" id="SSF52317">
    <property type="entry name" value="Class I glutamine amidotransferase-like"/>
    <property type="match status" value="1"/>
</dbReference>
<feature type="signal peptide" evidence="1">
    <location>
        <begin position="1"/>
        <end position="29"/>
    </location>
</feature>
<dbReference type="Pfam" id="PF06283">
    <property type="entry name" value="ThuA"/>
    <property type="match status" value="1"/>
</dbReference>
<dbReference type="PANTHER" id="PTHR40469">
    <property type="entry name" value="SECRETED GLYCOSYL HYDROLASE"/>
    <property type="match status" value="1"/>
</dbReference>
<dbReference type="InterPro" id="IPR029010">
    <property type="entry name" value="ThuA-like"/>
</dbReference>
<sequence precursor="true">MSLPRFSLSTACRLLCCLMLVTIGARVDAAEKLKALIIDGQNNHEWQKTTPLLDQMLQKSGRFVADVATTPKSGEEMQSFRPKFSDYDVVISNYNGDRWPQETEQDFVEYLKNGGGFVSVHAADNAFATWPEYNEAIGLGGWFGRDEKSGPYVYYKDDELVRDDSPGRCGGHGQQHEFIVRTRDAAHPIMKDIPERWLHAQDELYDTLRGPAKNMTVLATAYSDPKTGGTGRDEPSLMVLDFGKGRVFHTTMGHADYSMDCVGFITTLLRGAEWAATGEVTVEVPDDFPTAEKSSKRE</sequence>
<feature type="domain" description="ThuA-like" evidence="2">
    <location>
        <begin position="34"/>
        <end position="275"/>
    </location>
</feature>
<dbReference type="KEGG" id="llh:I41_12290"/>
<dbReference type="AlphaFoldDB" id="A0A517TUL0"/>
<dbReference type="RefSeq" id="WP_246133814.1">
    <property type="nucleotide sequence ID" value="NZ_CP036339.1"/>
</dbReference>
<evidence type="ECO:0000313" key="3">
    <source>
        <dbReference type="EMBL" id="QDT72063.1"/>
    </source>
</evidence>
<feature type="chain" id="PRO_5022226260" evidence="1">
    <location>
        <begin position="30"/>
        <end position="298"/>
    </location>
</feature>
<dbReference type="Gene3D" id="3.40.50.880">
    <property type="match status" value="1"/>
</dbReference>
<dbReference type="Proteomes" id="UP000317909">
    <property type="component" value="Chromosome"/>
</dbReference>
<dbReference type="PANTHER" id="PTHR40469:SF2">
    <property type="entry name" value="GALACTOSE-BINDING DOMAIN-LIKE SUPERFAMILY PROTEIN"/>
    <property type="match status" value="1"/>
</dbReference>
<reference evidence="3 4" key="1">
    <citation type="submission" date="2019-02" db="EMBL/GenBank/DDBJ databases">
        <title>Deep-cultivation of Planctomycetes and their phenomic and genomic characterization uncovers novel biology.</title>
        <authorList>
            <person name="Wiegand S."/>
            <person name="Jogler M."/>
            <person name="Boedeker C."/>
            <person name="Pinto D."/>
            <person name="Vollmers J."/>
            <person name="Rivas-Marin E."/>
            <person name="Kohn T."/>
            <person name="Peeters S.H."/>
            <person name="Heuer A."/>
            <person name="Rast P."/>
            <person name="Oberbeckmann S."/>
            <person name="Bunk B."/>
            <person name="Jeske O."/>
            <person name="Meyerdierks A."/>
            <person name="Storesund J.E."/>
            <person name="Kallscheuer N."/>
            <person name="Luecker S."/>
            <person name="Lage O.M."/>
            <person name="Pohl T."/>
            <person name="Merkel B.J."/>
            <person name="Hornburger P."/>
            <person name="Mueller R.-W."/>
            <person name="Bruemmer F."/>
            <person name="Labrenz M."/>
            <person name="Spormann A.M."/>
            <person name="Op den Camp H."/>
            <person name="Overmann J."/>
            <person name="Amann R."/>
            <person name="Jetten M.S.M."/>
            <person name="Mascher T."/>
            <person name="Medema M.H."/>
            <person name="Devos D.P."/>
            <person name="Kaster A.-K."/>
            <person name="Ovreas L."/>
            <person name="Rohde M."/>
            <person name="Galperin M.Y."/>
            <person name="Jogler C."/>
        </authorList>
    </citation>
    <scope>NUCLEOTIDE SEQUENCE [LARGE SCALE GENOMIC DNA]</scope>
    <source>
        <strain evidence="3 4">I41</strain>
    </source>
</reference>
<protein>
    <submittedName>
        <fullName evidence="3">Trehalose utilization</fullName>
    </submittedName>
</protein>
<name>A0A517TUL0_9BACT</name>
<dbReference type="EMBL" id="CP036339">
    <property type="protein sequence ID" value="QDT72063.1"/>
    <property type="molecule type" value="Genomic_DNA"/>
</dbReference>
<dbReference type="InterPro" id="IPR029062">
    <property type="entry name" value="Class_I_gatase-like"/>
</dbReference>
<evidence type="ECO:0000259" key="2">
    <source>
        <dbReference type="Pfam" id="PF06283"/>
    </source>
</evidence>
<gene>
    <name evidence="3" type="ORF">I41_12290</name>
</gene>
<evidence type="ECO:0000313" key="4">
    <source>
        <dbReference type="Proteomes" id="UP000317909"/>
    </source>
</evidence>
<accession>A0A517TUL0</accession>
<organism evidence="3 4">
    <name type="scientific">Lacipirellula limnantheis</name>
    <dbReference type="NCBI Taxonomy" id="2528024"/>
    <lineage>
        <taxon>Bacteria</taxon>
        <taxon>Pseudomonadati</taxon>
        <taxon>Planctomycetota</taxon>
        <taxon>Planctomycetia</taxon>
        <taxon>Pirellulales</taxon>
        <taxon>Lacipirellulaceae</taxon>
        <taxon>Lacipirellula</taxon>
    </lineage>
</organism>
<proteinExistence type="predicted"/>
<keyword evidence="4" id="KW-1185">Reference proteome</keyword>